<dbReference type="PANTHER" id="PTHR12498:SF0">
    <property type="entry name" value="PROTEIN N-TERMINAL ASPARAGINE AMIDOHYDROLASE"/>
    <property type="match status" value="1"/>
</dbReference>
<sequence>VISVLMEHSWLATTSTMLNSMAEKKMSAAPCSSSSEASKSVYVFQKEFATVDRRLVDIVGTDEATTCVGIAIRNPRTGMTSIAHMDFPGVVETGLTQMLSLISERDVPLDV</sequence>
<feature type="non-terminal residue" evidence="1">
    <location>
        <position position="111"/>
    </location>
</feature>
<dbReference type="Pfam" id="PF14736">
    <property type="entry name" value="N_Asn_amidohyd"/>
    <property type="match status" value="1"/>
</dbReference>
<keyword evidence="2" id="KW-1185">Reference proteome</keyword>
<dbReference type="Proteomes" id="UP000015453">
    <property type="component" value="Unassembled WGS sequence"/>
</dbReference>
<organism evidence="1 2">
    <name type="scientific">Genlisea aurea</name>
    <dbReference type="NCBI Taxonomy" id="192259"/>
    <lineage>
        <taxon>Eukaryota</taxon>
        <taxon>Viridiplantae</taxon>
        <taxon>Streptophyta</taxon>
        <taxon>Embryophyta</taxon>
        <taxon>Tracheophyta</taxon>
        <taxon>Spermatophyta</taxon>
        <taxon>Magnoliopsida</taxon>
        <taxon>eudicotyledons</taxon>
        <taxon>Gunneridae</taxon>
        <taxon>Pentapetalae</taxon>
        <taxon>asterids</taxon>
        <taxon>lamiids</taxon>
        <taxon>Lamiales</taxon>
        <taxon>Lentibulariaceae</taxon>
        <taxon>Genlisea</taxon>
    </lineage>
</organism>
<dbReference type="GO" id="GO:0006511">
    <property type="term" value="P:ubiquitin-dependent protein catabolic process"/>
    <property type="evidence" value="ECO:0007669"/>
    <property type="project" value="TreeGrafter"/>
</dbReference>
<dbReference type="GO" id="GO:0005634">
    <property type="term" value="C:nucleus"/>
    <property type="evidence" value="ECO:0007669"/>
    <property type="project" value="TreeGrafter"/>
</dbReference>
<comment type="caution">
    <text evidence="1">The sequence shown here is derived from an EMBL/GenBank/DDBJ whole genome shotgun (WGS) entry which is preliminary data.</text>
</comment>
<evidence type="ECO:0008006" key="3">
    <source>
        <dbReference type="Google" id="ProtNLM"/>
    </source>
</evidence>
<dbReference type="EMBL" id="AUSU01009567">
    <property type="protein sequence ID" value="EPS58075.1"/>
    <property type="molecule type" value="Genomic_DNA"/>
</dbReference>
<dbReference type="PANTHER" id="PTHR12498">
    <property type="entry name" value="N-TERMINAL ASPARAGINE AMIDOHYDROLASE"/>
    <property type="match status" value="1"/>
</dbReference>
<name>S8BU01_9LAMI</name>
<protein>
    <recommendedName>
        <fullName evidence="3">Protein N-terminal asparagine amidohydrolase</fullName>
    </recommendedName>
</protein>
<dbReference type="AlphaFoldDB" id="S8BU01"/>
<dbReference type="OrthoDB" id="539995at2759"/>
<proteinExistence type="predicted"/>
<accession>S8BU01</accession>
<feature type="non-terminal residue" evidence="1">
    <location>
        <position position="1"/>
    </location>
</feature>
<reference evidence="1 2" key="1">
    <citation type="journal article" date="2013" name="BMC Genomics">
        <title>The miniature genome of a carnivorous plant Genlisea aurea contains a low number of genes and short non-coding sequences.</title>
        <authorList>
            <person name="Leushkin E.V."/>
            <person name="Sutormin R.A."/>
            <person name="Nabieva E.R."/>
            <person name="Penin A.A."/>
            <person name="Kondrashov A.S."/>
            <person name="Logacheva M.D."/>
        </authorList>
    </citation>
    <scope>NUCLEOTIDE SEQUENCE [LARGE SCALE GENOMIC DNA]</scope>
</reference>
<dbReference type="GO" id="GO:0008418">
    <property type="term" value="F:protein-N-terminal asparagine amidohydrolase activity"/>
    <property type="evidence" value="ECO:0007669"/>
    <property type="project" value="InterPro"/>
</dbReference>
<evidence type="ECO:0000313" key="1">
    <source>
        <dbReference type="EMBL" id="EPS58075.1"/>
    </source>
</evidence>
<dbReference type="InterPro" id="IPR026750">
    <property type="entry name" value="NTAN1"/>
</dbReference>
<evidence type="ECO:0000313" key="2">
    <source>
        <dbReference type="Proteomes" id="UP000015453"/>
    </source>
</evidence>
<gene>
    <name evidence="1" type="ORF">M569_16741</name>
</gene>